<feature type="non-terminal residue" evidence="6">
    <location>
        <position position="100"/>
    </location>
</feature>
<feature type="non-terminal residue" evidence="6">
    <location>
        <position position="1"/>
    </location>
</feature>
<keyword evidence="5" id="KW-0472">Membrane</keyword>
<keyword evidence="3" id="KW-0812">Transmembrane</keyword>
<evidence type="ECO:0000256" key="1">
    <source>
        <dbReference type="ARBA" id="ARBA00004370"/>
    </source>
</evidence>
<dbReference type="EMBL" id="AUSU01001571">
    <property type="protein sequence ID" value="EPS70709.1"/>
    <property type="molecule type" value="Genomic_DNA"/>
</dbReference>
<proteinExistence type="inferred from homology"/>
<dbReference type="Proteomes" id="UP000015453">
    <property type="component" value="Unassembled WGS sequence"/>
</dbReference>
<comment type="subcellular location">
    <subcellularLocation>
        <location evidence="1">Membrane</location>
    </subcellularLocation>
</comment>
<evidence type="ECO:0000256" key="3">
    <source>
        <dbReference type="ARBA" id="ARBA00022692"/>
    </source>
</evidence>
<organism evidence="6 7">
    <name type="scientific">Genlisea aurea</name>
    <dbReference type="NCBI Taxonomy" id="192259"/>
    <lineage>
        <taxon>Eukaryota</taxon>
        <taxon>Viridiplantae</taxon>
        <taxon>Streptophyta</taxon>
        <taxon>Embryophyta</taxon>
        <taxon>Tracheophyta</taxon>
        <taxon>Spermatophyta</taxon>
        <taxon>Magnoliopsida</taxon>
        <taxon>eudicotyledons</taxon>
        <taxon>Gunneridae</taxon>
        <taxon>Pentapetalae</taxon>
        <taxon>asterids</taxon>
        <taxon>lamiids</taxon>
        <taxon>Lamiales</taxon>
        <taxon>Lentibulariaceae</taxon>
        <taxon>Genlisea</taxon>
    </lineage>
</organism>
<dbReference type="InterPro" id="IPR044991">
    <property type="entry name" value="TET_plant"/>
</dbReference>
<evidence type="ECO:0000256" key="4">
    <source>
        <dbReference type="ARBA" id="ARBA00022989"/>
    </source>
</evidence>
<evidence type="ECO:0000256" key="2">
    <source>
        <dbReference type="ARBA" id="ARBA00006840"/>
    </source>
</evidence>
<evidence type="ECO:0000313" key="6">
    <source>
        <dbReference type="EMBL" id="EPS70709.1"/>
    </source>
</evidence>
<keyword evidence="4" id="KW-1133">Transmembrane helix</keyword>
<protein>
    <submittedName>
        <fullName evidence="6">Uncharacterized protein</fullName>
    </submittedName>
</protein>
<dbReference type="GO" id="GO:0016020">
    <property type="term" value="C:membrane"/>
    <property type="evidence" value="ECO:0007669"/>
    <property type="project" value="UniProtKB-SubCell"/>
</dbReference>
<evidence type="ECO:0000313" key="7">
    <source>
        <dbReference type="Proteomes" id="UP000015453"/>
    </source>
</evidence>
<accession>S8CTV1</accession>
<comment type="caution">
    <text evidence="6">The sequence shown here is derived from an EMBL/GenBank/DDBJ whole genome shotgun (WGS) entry which is preliminary data.</text>
</comment>
<reference evidence="6 7" key="1">
    <citation type="journal article" date="2013" name="BMC Genomics">
        <title>The miniature genome of a carnivorous plant Genlisea aurea contains a low number of genes and short non-coding sequences.</title>
        <authorList>
            <person name="Leushkin E.V."/>
            <person name="Sutormin R.A."/>
            <person name="Nabieva E.R."/>
            <person name="Penin A.A."/>
            <person name="Kondrashov A.S."/>
            <person name="Logacheva M.D."/>
        </authorList>
    </citation>
    <scope>NUCLEOTIDE SEQUENCE [LARGE SCALE GENOMIC DNA]</scope>
</reference>
<name>S8CTV1_9LAMI</name>
<dbReference type="AlphaFoldDB" id="S8CTV1"/>
<gene>
    <name evidence="6" type="ORF">M569_04050</name>
</gene>
<evidence type="ECO:0000256" key="5">
    <source>
        <dbReference type="ARBA" id="ARBA00023136"/>
    </source>
</evidence>
<sequence length="100" mass="11720">WIRSQVSKVENWGRIKPCLYRARICENLAPRLTRLSPIQHGCCTPPAICDMEYVNMTYWKKNANAPDVQDCDAWTNERTILCYDCESCKEGYARSLKDKW</sequence>
<keyword evidence="7" id="KW-1185">Reference proteome</keyword>
<dbReference type="GO" id="GO:0009734">
    <property type="term" value="P:auxin-activated signaling pathway"/>
    <property type="evidence" value="ECO:0007669"/>
    <property type="project" value="InterPro"/>
</dbReference>
<dbReference type="PANTHER" id="PTHR32191">
    <property type="entry name" value="TETRASPANIN-8-RELATED"/>
    <property type="match status" value="1"/>
</dbReference>
<dbReference type="OrthoDB" id="903374at2759"/>
<comment type="similarity">
    <text evidence="2">Belongs to the tetraspanin (TM4SF) family.</text>
</comment>